<dbReference type="AlphaFoldDB" id="A0A2P2JBC8"/>
<accession>A0A2P2JBC8</accession>
<protein>
    <submittedName>
        <fullName evidence="1">Uncharacterized protein</fullName>
    </submittedName>
</protein>
<proteinExistence type="predicted"/>
<dbReference type="EMBL" id="GGEC01010295">
    <property type="protein sequence ID" value="MBW90778.1"/>
    <property type="molecule type" value="Transcribed_RNA"/>
</dbReference>
<evidence type="ECO:0000313" key="1">
    <source>
        <dbReference type="EMBL" id="MBW90778.1"/>
    </source>
</evidence>
<name>A0A2P2JBC8_RHIMU</name>
<organism evidence="1">
    <name type="scientific">Rhizophora mucronata</name>
    <name type="common">Asiatic mangrove</name>
    <dbReference type="NCBI Taxonomy" id="61149"/>
    <lineage>
        <taxon>Eukaryota</taxon>
        <taxon>Viridiplantae</taxon>
        <taxon>Streptophyta</taxon>
        <taxon>Embryophyta</taxon>
        <taxon>Tracheophyta</taxon>
        <taxon>Spermatophyta</taxon>
        <taxon>Magnoliopsida</taxon>
        <taxon>eudicotyledons</taxon>
        <taxon>Gunneridae</taxon>
        <taxon>Pentapetalae</taxon>
        <taxon>rosids</taxon>
        <taxon>fabids</taxon>
        <taxon>Malpighiales</taxon>
        <taxon>Rhizophoraceae</taxon>
        <taxon>Rhizophora</taxon>
    </lineage>
</organism>
<sequence>MFGIVMLVGFILFCWFWLSQFGEARF</sequence>
<reference evidence="1" key="1">
    <citation type="submission" date="2018-02" db="EMBL/GenBank/DDBJ databases">
        <title>Rhizophora mucronata_Transcriptome.</title>
        <authorList>
            <person name="Meera S.P."/>
            <person name="Sreeshan A."/>
            <person name="Augustine A."/>
        </authorList>
    </citation>
    <scope>NUCLEOTIDE SEQUENCE</scope>
    <source>
        <tissue evidence="1">Leaf</tissue>
    </source>
</reference>